<evidence type="ECO:0000256" key="1">
    <source>
        <dbReference type="ARBA" id="ARBA00022884"/>
    </source>
</evidence>
<evidence type="ECO:0000313" key="5">
    <source>
        <dbReference type="Proteomes" id="UP000625711"/>
    </source>
</evidence>
<dbReference type="PANTHER" id="PTHR21245">
    <property type="entry name" value="HETEROGENEOUS NUCLEAR RIBONUCLEOPROTEIN"/>
    <property type="match status" value="1"/>
</dbReference>
<reference evidence="4" key="1">
    <citation type="submission" date="2020-08" db="EMBL/GenBank/DDBJ databases">
        <title>Genome sequencing and assembly of the red palm weevil Rhynchophorus ferrugineus.</title>
        <authorList>
            <person name="Dias G.B."/>
            <person name="Bergman C.M."/>
            <person name="Manee M."/>
        </authorList>
    </citation>
    <scope>NUCLEOTIDE SEQUENCE</scope>
    <source>
        <strain evidence="4">AA-2017</strain>
        <tissue evidence="4">Whole larva</tissue>
    </source>
</reference>
<evidence type="ECO:0000259" key="3">
    <source>
        <dbReference type="PROSITE" id="PS50102"/>
    </source>
</evidence>
<evidence type="ECO:0000256" key="2">
    <source>
        <dbReference type="PROSITE-ProRule" id="PRU00176"/>
    </source>
</evidence>
<dbReference type="CDD" id="cd00590">
    <property type="entry name" value="RRM_SF"/>
    <property type="match status" value="1"/>
</dbReference>
<keyword evidence="1 2" id="KW-0694">RNA-binding</keyword>
<accession>A0A834MJF1</accession>
<name>A0A834MJF1_RHYFE</name>
<dbReference type="SUPFAM" id="SSF54928">
    <property type="entry name" value="RNA-binding domain, RBD"/>
    <property type="match status" value="2"/>
</dbReference>
<feature type="domain" description="RRM" evidence="3">
    <location>
        <begin position="35"/>
        <end position="113"/>
    </location>
</feature>
<dbReference type="SMART" id="SM00360">
    <property type="entry name" value="RRM"/>
    <property type="match status" value="2"/>
</dbReference>
<dbReference type="InterPro" id="IPR012677">
    <property type="entry name" value="Nucleotide-bd_a/b_plait_sf"/>
</dbReference>
<dbReference type="GO" id="GO:0003723">
    <property type="term" value="F:RNA binding"/>
    <property type="evidence" value="ECO:0007669"/>
    <property type="project" value="UniProtKB-UniRule"/>
</dbReference>
<dbReference type="EMBL" id="JAACXV010000073">
    <property type="protein sequence ID" value="KAF7284641.1"/>
    <property type="molecule type" value="Genomic_DNA"/>
</dbReference>
<proteinExistence type="predicted"/>
<dbReference type="InterPro" id="IPR000504">
    <property type="entry name" value="RRM_dom"/>
</dbReference>
<dbReference type="Proteomes" id="UP000625711">
    <property type="component" value="Unassembled WGS sequence"/>
</dbReference>
<dbReference type="Gene3D" id="3.30.70.330">
    <property type="match status" value="2"/>
</dbReference>
<organism evidence="4 5">
    <name type="scientific">Rhynchophorus ferrugineus</name>
    <name type="common">Red palm weevil</name>
    <name type="synonym">Curculio ferrugineus</name>
    <dbReference type="NCBI Taxonomy" id="354439"/>
    <lineage>
        <taxon>Eukaryota</taxon>
        <taxon>Metazoa</taxon>
        <taxon>Ecdysozoa</taxon>
        <taxon>Arthropoda</taxon>
        <taxon>Hexapoda</taxon>
        <taxon>Insecta</taxon>
        <taxon>Pterygota</taxon>
        <taxon>Neoptera</taxon>
        <taxon>Endopterygota</taxon>
        <taxon>Coleoptera</taxon>
        <taxon>Polyphaga</taxon>
        <taxon>Cucujiformia</taxon>
        <taxon>Curculionidae</taxon>
        <taxon>Dryophthorinae</taxon>
        <taxon>Rhynchophorus</taxon>
    </lineage>
</organism>
<gene>
    <name evidence="4" type="ORF">GWI33_021829</name>
</gene>
<evidence type="ECO:0000313" key="4">
    <source>
        <dbReference type="EMBL" id="KAF7284641.1"/>
    </source>
</evidence>
<keyword evidence="5" id="KW-1185">Reference proteome</keyword>
<protein>
    <recommendedName>
        <fullName evidence="3">RRM domain-containing protein</fullName>
    </recommendedName>
</protein>
<dbReference type="OrthoDB" id="3800936at2759"/>
<dbReference type="Pfam" id="PF00076">
    <property type="entry name" value="RRM_1"/>
    <property type="match status" value="1"/>
</dbReference>
<dbReference type="AlphaFoldDB" id="A0A834MJF1"/>
<dbReference type="InterPro" id="IPR035979">
    <property type="entry name" value="RBD_domain_sf"/>
</dbReference>
<dbReference type="PROSITE" id="PS50102">
    <property type="entry name" value="RRM"/>
    <property type="match status" value="1"/>
</dbReference>
<comment type="caution">
    <text evidence="4">The sequence shown here is derived from an EMBL/GenBank/DDBJ whole genome shotgun (WGS) entry which is preliminary data.</text>
</comment>
<sequence>MDSKQGVCNMNFKIEQKGRQRVLVYPSRECPSRGTEVYVKNLPRHINVLEILSFMQQCGLVYCVRLIMDFSGFNKGYCYVSYLTEDSAKIATLVLNETEIIPSYILYIKMSYDNNKLLLRGIPWNITYSELNEDVLPAIKNGLTNISWKPWIGKKKDCLLEYGSHRQALEARKCIWPSVSVWKAKLKIGWAKNTKQSENKYIYFHNLQPTVTRFELCIELLKILNIHLVAKIEMTGGKGYIAFSSERHRTTAFKKLKGHFFLGRIINMEIKPLNMLNLNDSK</sequence>